<proteinExistence type="predicted"/>
<protein>
    <submittedName>
        <fullName evidence="2">SusC/RagA family TonB-linked outer membrane protein</fullName>
    </submittedName>
</protein>
<feature type="non-terminal residue" evidence="2">
    <location>
        <position position="1"/>
    </location>
</feature>
<evidence type="ECO:0000313" key="2">
    <source>
        <dbReference type="EMBL" id="RBN49608.1"/>
    </source>
</evidence>
<evidence type="ECO:0000313" key="3">
    <source>
        <dbReference type="Proteomes" id="UP000253676"/>
    </source>
</evidence>
<dbReference type="EMBL" id="QNUX01000012">
    <property type="protein sequence ID" value="RBN49608.1"/>
    <property type="molecule type" value="Genomic_DNA"/>
</dbReference>
<gene>
    <name evidence="2" type="ORF">DR980_13050</name>
</gene>
<reference evidence="2 3" key="1">
    <citation type="submission" date="2018-07" db="EMBL/GenBank/DDBJ databases">
        <title>Complete genome sequence of Flavobacterium psychrolimnae LMG 22018.</title>
        <authorList>
            <person name="Kim D.-U."/>
        </authorList>
    </citation>
    <scope>NUCLEOTIDE SEQUENCE [LARGE SCALE GENOMIC DNA]</scope>
    <source>
        <strain evidence="2 3">LMG 22018</strain>
    </source>
</reference>
<name>A0A366B082_9FLAO</name>
<accession>A0A366B082</accession>
<organism evidence="2 3">
    <name type="scientific">Flavobacterium psychrolimnae</name>
    <dbReference type="NCBI Taxonomy" id="249351"/>
    <lineage>
        <taxon>Bacteria</taxon>
        <taxon>Pseudomonadati</taxon>
        <taxon>Bacteroidota</taxon>
        <taxon>Flavobacteriia</taxon>
        <taxon>Flavobacteriales</taxon>
        <taxon>Flavobacteriaceae</taxon>
        <taxon>Flavobacterium</taxon>
    </lineage>
</organism>
<comment type="caution">
    <text evidence="2">The sequence shown here is derived from an EMBL/GenBank/DDBJ whole genome shotgun (WGS) entry which is preliminary data.</text>
</comment>
<dbReference type="Proteomes" id="UP000253676">
    <property type="component" value="Unassembled WGS sequence"/>
</dbReference>
<dbReference type="AlphaFoldDB" id="A0A366B082"/>
<feature type="compositionally biased region" description="Polar residues" evidence="1">
    <location>
        <begin position="8"/>
        <end position="22"/>
    </location>
</feature>
<keyword evidence="3" id="KW-1185">Reference proteome</keyword>
<evidence type="ECO:0000256" key="1">
    <source>
        <dbReference type="SAM" id="MobiDB-lite"/>
    </source>
</evidence>
<sequence length="121" mass="13060">NVPGGGQVNQSNTSGDAWQQIGDQSSSQLHTTGLNGAAVSTYYRYIESDAVITDGSFIRLKNISLSYDIPLQATTNVKCKLFIQGQNLLTFTSYKAGDPEFKFSGFLPPLKVISGGMTLNF</sequence>
<feature type="region of interest" description="Disordered" evidence="1">
    <location>
        <begin position="1"/>
        <end position="22"/>
    </location>
</feature>